<evidence type="ECO:0000256" key="2">
    <source>
        <dbReference type="SAM" id="Phobius"/>
    </source>
</evidence>
<feature type="compositionally biased region" description="Low complexity" evidence="1">
    <location>
        <begin position="312"/>
        <end position="324"/>
    </location>
</feature>
<protein>
    <submittedName>
        <fullName evidence="4">Peptidoglycan hydrolase-like protein with peptidoglycan-binding domain</fullName>
    </submittedName>
</protein>
<feature type="compositionally biased region" description="Basic and acidic residues" evidence="1">
    <location>
        <begin position="287"/>
        <end position="297"/>
    </location>
</feature>
<feature type="domain" description="Peptidoglycan binding-like" evidence="3">
    <location>
        <begin position="130"/>
        <end position="183"/>
    </location>
</feature>
<evidence type="ECO:0000313" key="4">
    <source>
        <dbReference type="EMBL" id="MET3613299.1"/>
    </source>
</evidence>
<feature type="region of interest" description="Disordered" evidence="1">
    <location>
        <begin position="191"/>
        <end position="352"/>
    </location>
</feature>
<name>A0ABV2J051_9HYPH</name>
<comment type="caution">
    <text evidence="4">The sequence shown here is derived from an EMBL/GenBank/DDBJ whole genome shotgun (WGS) entry which is preliminary data.</text>
</comment>
<dbReference type="EMBL" id="JBEPMB010000001">
    <property type="protein sequence ID" value="MET3613299.1"/>
    <property type="molecule type" value="Genomic_DNA"/>
</dbReference>
<keyword evidence="5" id="KW-1185">Reference proteome</keyword>
<keyword evidence="2" id="KW-1133">Transmembrane helix</keyword>
<dbReference type="InterPro" id="IPR002477">
    <property type="entry name" value="Peptidoglycan-bd-like"/>
</dbReference>
<dbReference type="Pfam" id="PF01471">
    <property type="entry name" value="PG_binding_1"/>
    <property type="match status" value="2"/>
</dbReference>
<dbReference type="SUPFAM" id="SSF47090">
    <property type="entry name" value="PGBD-like"/>
    <property type="match status" value="2"/>
</dbReference>
<dbReference type="InterPro" id="IPR036365">
    <property type="entry name" value="PGBD-like_sf"/>
</dbReference>
<sequence>MTTRKRRPPKRQAGRVSRLIAGGAAMIGAAAMRNPVATGGTAAFAIVFSFVAANALWYQPSSHPHPWLDTRDAFRDYAAKAMHPGGDAATTYRIERDATAPAEAAPQQAAQKPVDGVVVHDDPAPGADNIVGQIQANLARRGLYEGPVDGVMGSKTEAAIMFYQETRGLQQTGAADAAVLDLLKKDNAEFNVVPPDRPSDVTGAIVAKAPQKPVDKPVEKSAEKPAPKAADPVAALIAKTPRPQASKPQTDMTRSESVKAARPAVAPPIPPAPIPNASAKTAKQPHKPAEKQAEKPKQKPVQKAAEKPSDNAAQRAAQKPAPQKIVATSQRPAAIPAKAEAPAKSGGTPSNLTMAIQKGLSNLAYRDVTVDGVAREQTKEAIRHFEKHYRLPVTGEPNEAVLEKLKKIGAL</sequence>
<evidence type="ECO:0000313" key="5">
    <source>
        <dbReference type="Proteomes" id="UP001549047"/>
    </source>
</evidence>
<evidence type="ECO:0000256" key="1">
    <source>
        <dbReference type="SAM" id="MobiDB-lite"/>
    </source>
</evidence>
<proteinExistence type="predicted"/>
<accession>A0ABV2J051</accession>
<feature type="transmembrane region" description="Helical" evidence="2">
    <location>
        <begin position="41"/>
        <end position="58"/>
    </location>
</feature>
<keyword evidence="2" id="KW-0812">Transmembrane</keyword>
<feature type="compositionally biased region" description="Low complexity" evidence="1">
    <location>
        <begin position="332"/>
        <end position="344"/>
    </location>
</feature>
<reference evidence="4 5" key="1">
    <citation type="submission" date="2024-06" db="EMBL/GenBank/DDBJ databases">
        <title>Genomic Encyclopedia of Type Strains, Phase IV (KMG-IV): sequencing the most valuable type-strain genomes for metagenomic binning, comparative biology and taxonomic classification.</title>
        <authorList>
            <person name="Goeker M."/>
        </authorList>
    </citation>
    <scope>NUCLEOTIDE SEQUENCE [LARGE SCALE GENOMIC DNA]</scope>
    <source>
        <strain evidence="4 5">DSM 29780</strain>
    </source>
</reference>
<keyword evidence="2" id="KW-0472">Membrane</keyword>
<dbReference type="Gene3D" id="1.10.101.10">
    <property type="entry name" value="PGBD-like superfamily/PGBD"/>
    <property type="match status" value="2"/>
</dbReference>
<dbReference type="RefSeq" id="WP_354555778.1">
    <property type="nucleotide sequence ID" value="NZ_JBEPMB010000001.1"/>
</dbReference>
<dbReference type="InterPro" id="IPR036366">
    <property type="entry name" value="PGBDSf"/>
</dbReference>
<gene>
    <name evidence="4" type="ORF">ABID16_001604</name>
</gene>
<evidence type="ECO:0000259" key="3">
    <source>
        <dbReference type="Pfam" id="PF01471"/>
    </source>
</evidence>
<organism evidence="4 5">
    <name type="scientific">Rhizobium aquaticum</name>
    <dbReference type="NCBI Taxonomy" id="1549636"/>
    <lineage>
        <taxon>Bacteria</taxon>
        <taxon>Pseudomonadati</taxon>
        <taxon>Pseudomonadota</taxon>
        <taxon>Alphaproteobacteria</taxon>
        <taxon>Hyphomicrobiales</taxon>
        <taxon>Rhizobiaceae</taxon>
        <taxon>Rhizobium/Agrobacterium group</taxon>
        <taxon>Rhizobium</taxon>
    </lineage>
</organism>
<feature type="domain" description="Peptidoglycan binding-like" evidence="3">
    <location>
        <begin position="354"/>
        <end position="405"/>
    </location>
</feature>
<feature type="compositionally biased region" description="Pro residues" evidence="1">
    <location>
        <begin position="265"/>
        <end position="274"/>
    </location>
</feature>
<dbReference type="Proteomes" id="UP001549047">
    <property type="component" value="Unassembled WGS sequence"/>
</dbReference>
<feature type="compositionally biased region" description="Basic and acidic residues" evidence="1">
    <location>
        <begin position="213"/>
        <end position="226"/>
    </location>
</feature>